<keyword evidence="1" id="KW-0812">Transmembrane</keyword>
<proteinExistence type="predicted"/>
<name>A0A0G4F790_VITBC</name>
<gene>
    <name evidence="2" type="ORF">Vbra_5748</name>
</gene>
<feature type="transmembrane region" description="Helical" evidence="1">
    <location>
        <begin position="88"/>
        <end position="110"/>
    </location>
</feature>
<feature type="transmembrane region" description="Helical" evidence="1">
    <location>
        <begin position="27"/>
        <end position="46"/>
    </location>
</feature>
<keyword evidence="1" id="KW-0472">Membrane</keyword>
<organism evidence="2 3">
    <name type="scientific">Vitrella brassicaformis (strain CCMP3155)</name>
    <dbReference type="NCBI Taxonomy" id="1169540"/>
    <lineage>
        <taxon>Eukaryota</taxon>
        <taxon>Sar</taxon>
        <taxon>Alveolata</taxon>
        <taxon>Colpodellida</taxon>
        <taxon>Vitrellaceae</taxon>
        <taxon>Vitrella</taxon>
    </lineage>
</organism>
<dbReference type="Pfam" id="PF15071">
    <property type="entry name" value="TMEM220"/>
    <property type="match status" value="1"/>
</dbReference>
<reference evidence="2 3" key="1">
    <citation type="submission" date="2014-11" db="EMBL/GenBank/DDBJ databases">
        <authorList>
            <person name="Zhu J."/>
            <person name="Qi W."/>
            <person name="Song R."/>
        </authorList>
    </citation>
    <scope>NUCLEOTIDE SEQUENCE [LARGE SCALE GENOMIC DNA]</scope>
</reference>
<evidence type="ECO:0000313" key="3">
    <source>
        <dbReference type="Proteomes" id="UP000041254"/>
    </source>
</evidence>
<dbReference type="Proteomes" id="UP000041254">
    <property type="component" value="Unassembled WGS sequence"/>
</dbReference>
<feature type="transmembrane region" description="Helical" evidence="1">
    <location>
        <begin position="150"/>
        <end position="168"/>
    </location>
</feature>
<dbReference type="VEuPathDB" id="CryptoDB:Vbra_5748"/>
<dbReference type="AlphaFoldDB" id="A0A0G4F790"/>
<keyword evidence="3" id="KW-1185">Reference proteome</keyword>
<accession>A0A0G4F790</accession>
<evidence type="ECO:0000256" key="1">
    <source>
        <dbReference type="SAM" id="Phobius"/>
    </source>
</evidence>
<dbReference type="EMBL" id="CDMY01000384">
    <property type="protein sequence ID" value="CEM08120.1"/>
    <property type="molecule type" value="Genomic_DNA"/>
</dbReference>
<dbReference type="InterPro" id="IPR029377">
    <property type="entry name" value="TMEM220"/>
</dbReference>
<evidence type="ECO:0000313" key="2">
    <source>
        <dbReference type="EMBL" id="CEM08120.1"/>
    </source>
</evidence>
<dbReference type="PANTHER" id="PTHR34262:SF1">
    <property type="entry name" value="TRANSMEMBRANE PROTEIN 220"/>
    <property type="match status" value="1"/>
</dbReference>
<sequence>METLPSAGGRLVSSQESRKHSLASPSLSIPSSSALAHSLMLLFFIYAGYVQGNDPDGAMWMALYSTAALACVLRMARLDGPARMLSDVGLISALSLLALTSYSAPVSSWFDFALESGREQGGSLIMVIWAVTTTRGLSRGEGEGVCRKCFPVAAVLFPLAVLVAAYAIPKVMVGVDTPDHCKGLGVQFYAHTERRLPVEQHLFVPTTHAHVTN</sequence>
<feature type="transmembrane region" description="Helical" evidence="1">
    <location>
        <begin position="58"/>
        <end position="76"/>
    </location>
</feature>
<protein>
    <submittedName>
        <fullName evidence="2">Uncharacterized protein</fullName>
    </submittedName>
</protein>
<feature type="transmembrane region" description="Helical" evidence="1">
    <location>
        <begin position="122"/>
        <end position="138"/>
    </location>
</feature>
<dbReference type="InParanoid" id="A0A0G4F790"/>
<keyword evidence="1" id="KW-1133">Transmembrane helix</keyword>
<dbReference type="PANTHER" id="PTHR34262">
    <property type="entry name" value="TRANSMEMBRANE PROTEIN 220"/>
    <property type="match status" value="1"/>
</dbReference>